<proteinExistence type="predicted"/>
<dbReference type="InterPro" id="IPR055392">
    <property type="entry name" value="BROMI_C"/>
</dbReference>
<evidence type="ECO:0000256" key="1">
    <source>
        <dbReference type="SAM" id="Phobius"/>
    </source>
</evidence>
<dbReference type="Pfam" id="PF23440">
    <property type="entry name" value="BROMI_C"/>
    <property type="match status" value="1"/>
</dbReference>
<comment type="caution">
    <text evidence="3">The sequence shown here is derived from an EMBL/GenBank/DDBJ whole genome shotgun (WGS) entry which is preliminary data.</text>
</comment>
<reference evidence="3 4" key="2">
    <citation type="submission" date="2016-08" db="EMBL/GenBank/DDBJ databases">
        <title>Pervasive Adenine N6-methylation of Active Genes in Fungi.</title>
        <authorList>
            <consortium name="DOE Joint Genome Institute"/>
            <person name="Mondo S.J."/>
            <person name="Dannebaum R.O."/>
            <person name="Kuo R.C."/>
            <person name="Labutti K."/>
            <person name="Haridas S."/>
            <person name="Kuo A."/>
            <person name="Salamov A."/>
            <person name="Ahrendt S.R."/>
            <person name="Lipzen A."/>
            <person name="Sullivan W."/>
            <person name="Andreopoulos W.B."/>
            <person name="Clum A."/>
            <person name="Lindquist E."/>
            <person name="Daum C."/>
            <person name="Ramamoorthy G.K."/>
            <person name="Gryganskyi A."/>
            <person name="Culley D."/>
            <person name="Magnuson J.K."/>
            <person name="James T.Y."/>
            <person name="O'Malley M.A."/>
            <person name="Stajich J.E."/>
            <person name="Spatafora J.W."/>
            <person name="Visel A."/>
            <person name="Grigoriev I.V."/>
        </authorList>
    </citation>
    <scope>NUCLEOTIDE SEQUENCE [LARGE SCALE GENOMIC DNA]</scope>
    <source>
        <strain evidence="3 4">S4</strain>
    </source>
</reference>
<reference evidence="3 4" key="1">
    <citation type="submission" date="2016-08" db="EMBL/GenBank/DDBJ databases">
        <title>A Parts List for Fungal Cellulosomes Revealed by Comparative Genomics.</title>
        <authorList>
            <consortium name="DOE Joint Genome Institute"/>
            <person name="Haitjema C.H."/>
            <person name="Gilmore S.P."/>
            <person name="Henske J.K."/>
            <person name="Solomon K.V."/>
            <person name="De Groot R."/>
            <person name="Kuo A."/>
            <person name="Mondo S.J."/>
            <person name="Salamov A.A."/>
            <person name="Labutti K."/>
            <person name="Zhao Z."/>
            <person name="Chiniquy J."/>
            <person name="Barry K."/>
            <person name="Brewer H.M."/>
            <person name="Purvine S.O."/>
            <person name="Wright A.T."/>
            <person name="Boxma B."/>
            <person name="Van Alen T."/>
            <person name="Hackstein J.H."/>
            <person name="Baker S.E."/>
            <person name="Grigoriev I.V."/>
            <person name="O'Malley M.A."/>
        </authorList>
    </citation>
    <scope>NUCLEOTIDE SEQUENCE [LARGE SCALE GENOMIC DNA]</scope>
    <source>
        <strain evidence="3 4">S4</strain>
    </source>
</reference>
<protein>
    <recommendedName>
        <fullName evidence="2">BROMI C-terminal Rab TBC-like domain-containing protein</fullName>
    </recommendedName>
</protein>
<keyword evidence="1" id="KW-0812">Transmembrane</keyword>
<accession>A0A1Y1WR92</accession>
<keyword evidence="1" id="KW-1133">Transmembrane helix</keyword>
<dbReference type="STRING" id="1754192.A0A1Y1WR92"/>
<dbReference type="EMBL" id="MCFG01000330">
    <property type="protein sequence ID" value="ORX75905.1"/>
    <property type="molecule type" value="Genomic_DNA"/>
</dbReference>
<gene>
    <name evidence="3" type="ORF">BCR32DRAFT_271619</name>
</gene>
<evidence type="ECO:0000259" key="2">
    <source>
        <dbReference type="Pfam" id="PF23440"/>
    </source>
</evidence>
<evidence type="ECO:0000313" key="4">
    <source>
        <dbReference type="Proteomes" id="UP000193944"/>
    </source>
</evidence>
<keyword evidence="1" id="KW-0472">Membrane</keyword>
<keyword evidence="4" id="KW-1185">Reference proteome</keyword>
<dbReference type="OrthoDB" id="1668230at2759"/>
<dbReference type="Proteomes" id="UP000193944">
    <property type="component" value="Unassembled WGS sequence"/>
</dbReference>
<feature type="transmembrane region" description="Helical" evidence="1">
    <location>
        <begin position="398"/>
        <end position="418"/>
    </location>
</feature>
<evidence type="ECO:0000313" key="3">
    <source>
        <dbReference type="EMBL" id="ORX75905.1"/>
    </source>
</evidence>
<feature type="domain" description="BROMI C-terminal Rab TBC-like" evidence="2">
    <location>
        <begin position="138"/>
        <end position="481"/>
    </location>
</feature>
<sequence length="488" mass="58585">MSLNLLNDSFIYKILSYQNIKTILSIEKINDDKHKYLSKFIEYTLRNLFINNEINIKVITFLKILLNSLDSNIIIETKFHISNLISNILIQFNFTKHINMENLLLQDIYNSITTIGNKCQINNSFNILEDHYDNILNQNKDNINNFLNNNQYNNPIEWLTKCQKEYLKYLEQYHHPLSNGKVNNILFYSSNLLLKIVNNIIKLDINTKVPGWDKVQLLKCKNISGQLLNNEQIKQNGIKKMIEYYKKQYKIKDPDIIKEKKKNLNILLNAIEQIHKSKYNICQKYQESSLSYDWFTSIIFCIIPGMKEAMEFIQKFSEIEFSIFIWSNVYNLSLIKNENYYPVIYYTLFSYAELIFDKELLSLSTIFKLNYINITDFIQKWFRELFLNSMNIIQITEFIIFIILFGIDYYIYYIIALLKHLKPTILLLNQNKTLKPFLYLDDIYLIPKDHPSYKTFNINDYYKYMNELEIKYREYIINDLNETLHKIK</sequence>
<name>A0A1Y1WR92_9FUNG</name>
<dbReference type="AlphaFoldDB" id="A0A1Y1WR92"/>
<organism evidence="3 4">
    <name type="scientific">Anaeromyces robustus</name>
    <dbReference type="NCBI Taxonomy" id="1754192"/>
    <lineage>
        <taxon>Eukaryota</taxon>
        <taxon>Fungi</taxon>
        <taxon>Fungi incertae sedis</taxon>
        <taxon>Chytridiomycota</taxon>
        <taxon>Chytridiomycota incertae sedis</taxon>
        <taxon>Neocallimastigomycetes</taxon>
        <taxon>Neocallimastigales</taxon>
        <taxon>Neocallimastigaceae</taxon>
        <taxon>Anaeromyces</taxon>
    </lineage>
</organism>